<dbReference type="Proteomes" id="UP000195129">
    <property type="component" value="Unassembled WGS sequence"/>
</dbReference>
<dbReference type="AlphaFoldDB" id="A0A9X6IH82"/>
<dbReference type="InterPro" id="IPR007466">
    <property type="entry name" value="Peptidyl-Arg-deiminase_porph"/>
</dbReference>
<protein>
    <submittedName>
        <fullName evidence="2">Agmatine deiminase</fullName>
    </submittedName>
</protein>
<dbReference type="GO" id="GO:0009446">
    <property type="term" value="P:putrescine biosynthetic process"/>
    <property type="evidence" value="ECO:0007669"/>
    <property type="project" value="InterPro"/>
</dbReference>
<comment type="caution">
    <text evidence="2">The sequence shown here is derived from an EMBL/GenBank/DDBJ whole genome shotgun (WGS) entry which is preliminary data.</text>
</comment>
<reference evidence="2 3" key="1">
    <citation type="submission" date="2016-10" db="EMBL/GenBank/DDBJ databases">
        <title>Comparative genomics of Bacillus thuringiensis reveals a path to pathogens against multiple invertebrate hosts.</title>
        <authorList>
            <person name="Zheng J."/>
            <person name="Gao Q."/>
            <person name="Liu H."/>
            <person name="Peng D."/>
            <person name="Ruan L."/>
            <person name="Sun M."/>
        </authorList>
    </citation>
    <scope>NUCLEOTIDE SEQUENCE [LARGE SCALE GENOMIC DNA]</scope>
    <source>
        <strain evidence="2">BGSC 4CA1</strain>
    </source>
</reference>
<dbReference type="GO" id="GO:0004668">
    <property type="term" value="F:protein-arginine deiminase activity"/>
    <property type="evidence" value="ECO:0007669"/>
    <property type="project" value="InterPro"/>
</dbReference>
<accession>A0A9X6IH82</accession>
<keyword evidence="1" id="KW-0378">Hydrolase</keyword>
<organism evidence="2 3">
    <name type="scientific">Bacillus thuringiensis serovar yosoo</name>
    <dbReference type="NCBI Taxonomy" id="180848"/>
    <lineage>
        <taxon>Bacteria</taxon>
        <taxon>Bacillati</taxon>
        <taxon>Bacillota</taxon>
        <taxon>Bacilli</taxon>
        <taxon>Bacillales</taxon>
        <taxon>Bacillaceae</taxon>
        <taxon>Bacillus</taxon>
        <taxon>Bacillus cereus group</taxon>
    </lineage>
</organism>
<dbReference type="Gene3D" id="3.75.10.10">
    <property type="entry name" value="L-arginine/glycine Amidinotransferase, Chain A"/>
    <property type="match status" value="1"/>
</dbReference>
<evidence type="ECO:0000313" key="2">
    <source>
        <dbReference type="EMBL" id="OTY63470.1"/>
    </source>
</evidence>
<gene>
    <name evidence="2" type="ORF">BK746_03745</name>
</gene>
<dbReference type="EMBL" id="NFDN01000018">
    <property type="protein sequence ID" value="OTY63470.1"/>
    <property type="molecule type" value="Genomic_DNA"/>
</dbReference>
<dbReference type="PANTHER" id="PTHR31377:SF0">
    <property type="entry name" value="AGMATINE DEIMINASE-RELATED"/>
    <property type="match status" value="1"/>
</dbReference>
<dbReference type="GO" id="GO:0047632">
    <property type="term" value="F:agmatine deiminase activity"/>
    <property type="evidence" value="ECO:0007669"/>
    <property type="project" value="TreeGrafter"/>
</dbReference>
<evidence type="ECO:0000313" key="3">
    <source>
        <dbReference type="Proteomes" id="UP000195129"/>
    </source>
</evidence>
<dbReference type="Pfam" id="PF04371">
    <property type="entry name" value="PAD_porph"/>
    <property type="match status" value="1"/>
</dbReference>
<dbReference type="SUPFAM" id="SSF55909">
    <property type="entry name" value="Pentein"/>
    <property type="match status" value="1"/>
</dbReference>
<sequence length="348" mass="40342">MRNIENSLFYMPAEWEKHEGTWLQWPHDKAHRGEGYRAKLDDIWISMAKELHYGENVHIVVCDEEEKIHVQSKLIVANVNMDKIDFLIQETDDIWIRDNGPIFVTDKEGNRCLTHWIFNGWGNKYPYEKDANIPNKISEMYRIPKVESSVCLEGGGIEINGNGTLMAAKTSIINENRNPTLSQKEIEMELTKYLGVTNFIWITGIRGEDNYDEDTDYYIDGAARFVNENTILYEYDPFDEGEPYLLEAYEKHYQELRQAKNIDGKPFQLIPVPVTRKVVKEADCKGSYLNFYIGNEVVLVPIYGDEHDKLGLQIIEGQFPGRRIVGIYVNELYAYGGMIHCVTQQHIE</sequence>
<proteinExistence type="predicted"/>
<dbReference type="PANTHER" id="PTHR31377">
    <property type="entry name" value="AGMATINE DEIMINASE-RELATED"/>
    <property type="match status" value="1"/>
</dbReference>
<name>A0A9X6IH82_BACTU</name>
<evidence type="ECO:0000256" key="1">
    <source>
        <dbReference type="ARBA" id="ARBA00022801"/>
    </source>
</evidence>
<dbReference type="RefSeq" id="WP_087965035.1">
    <property type="nucleotide sequence ID" value="NZ_NFDN01000018.1"/>
</dbReference>